<feature type="region of interest" description="Disordered" evidence="1">
    <location>
        <begin position="24"/>
        <end position="65"/>
    </location>
</feature>
<accession>A0AAW2L8W2</accession>
<organism evidence="2">
    <name type="scientific">Sesamum radiatum</name>
    <name type="common">Black benniseed</name>
    <dbReference type="NCBI Taxonomy" id="300843"/>
    <lineage>
        <taxon>Eukaryota</taxon>
        <taxon>Viridiplantae</taxon>
        <taxon>Streptophyta</taxon>
        <taxon>Embryophyta</taxon>
        <taxon>Tracheophyta</taxon>
        <taxon>Spermatophyta</taxon>
        <taxon>Magnoliopsida</taxon>
        <taxon>eudicotyledons</taxon>
        <taxon>Gunneridae</taxon>
        <taxon>Pentapetalae</taxon>
        <taxon>asterids</taxon>
        <taxon>lamiids</taxon>
        <taxon>Lamiales</taxon>
        <taxon>Pedaliaceae</taxon>
        <taxon>Sesamum</taxon>
    </lineage>
</organism>
<gene>
    <name evidence="2" type="ORF">Sradi_5426600</name>
</gene>
<reference evidence="2" key="1">
    <citation type="submission" date="2020-06" db="EMBL/GenBank/DDBJ databases">
        <authorList>
            <person name="Li T."/>
            <person name="Hu X."/>
            <person name="Zhang T."/>
            <person name="Song X."/>
            <person name="Zhang H."/>
            <person name="Dai N."/>
            <person name="Sheng W."/>
            <person name="Hou X."/>
            <person name="Wei L."/>
        </authorList>
    </citation>
    <scope>NUCLEOTIDE SEQUENCE</scope>
    <source>
        <strain evidence="2">G02</strain>
        <tissue evidence="2">Leaf</tissue>
    </source>
</reference>
<comment type="caution">
    <text evidence="2">The sequence shown here is derived from an EMBL/GenBank/DDBJ whole genome shotgun (WGS) entry which is preliminary data.</text>
</comment>
<evidence type="ECO:0000256" key="1">
    <source>
        <dbReference type="SAM" id="MobiDB-lite"/>
    </source>
</evidence>
<feature type="compositionally biased region" description="Basic and acidic residues" evidence="1">
    <location>
        <begin position="53"/>
        <end position="65"/>
    </location>
</feature>
<dbReference type="EMBL" id="JACGWJ010000025">
    <property type="protein sequence ID" value="KAL0315484.1"/>
    <property type="molecule type" value="Genomic_DNA"/>
</dbReference>
<evidence type="ECO:0000313" key="2">
    <source>
        <dbReference type="EMBL" id="KAL0315484.1"/>
    </source>
</evidence>
<sequence length="78" mass="8264">MGWREYSSPARALRRELVIAAEQAPERGGASEGGRVVSARASEPGGALTARGTEPERRVVGREEQRLSGGARCGAVWS</sequence>
<reference evidence="2" key="2">
    <citation type="journal article" date="2024" name="Plant">
        <title>Genomic evolution and insights into agronomic trait innovations of Sesamum species.</title>
        <authorList>
            <person name="Miao H."/>
            <person name="Wang L."/>
            <person name="Qu L."/>
            <person name="Liu H."/>
            <person name="Sun Y."/>
            <person name="Le M."/>
            <person name="Wang Q."/>
            <person name="Wei S."/>
            <person name="Zheng Y."/>
            <person name="Lin W."/>
            <person name="Duan Y."/>
            <person name="Cao H."/>
            <person name="Xiong S."/>
            <person name="Wang X."/>
            <person name="Wei L."/>
            <person name="Li C."/>
            <person name="Ma Q."/>
            <person name="Ju M."/>
            <person name="Zhao R."/>
            <person name="Li G."/>
            <person name="Mu C."/>
            <person name="Tian Q."/>
            <person name="Mei H."/>
            <person name="Zhang T."/>
            <person name="Gao T."/>
            <person name="Zhang H."/>
        </authorList>
    </citation>
    <scope>NUCLEOTIDE SEQUENCE</scope>
    <source>
        <strain evidence="2">G02</strain>
    </source>
</reference>
<name>A0AAW2L8W2_SESRA</name>
<proteinExistence type="predicted"/>
<protein>
    <submittedName>
        <fullName evidence="2">Uncharacterized protein</fullName>
    </submittedName>
</protein>
<dbReference type="AlphaFoldDB" id="A0AAW2L8W2"/>